<evidence type="ECO:0000256" key="5">
    <source>
        <dbReference type="ARBA" id="ARBA00023163"/>
    </source>
</evidence>
<organism evidence="8 9">
    <name type="scientific">Thorsellia anophelis DSM 18579</name>
    <dbReference type="NCBI Taxonomy" id="1123402"/>
    <lineage>
        <taxon>Bacteria</taxon>
        <taxon>Pseudomonadati</taxon>
        <taxon>Pseudomonadota</taxon>
        <taxon>Gammaproteobacteria</taxon>
        <taxon>Enterobacterales</taxon>
        <taxon>Thorselliaceae</taxon>
        <taxon>Thorsellia</taxon>
    </lineage>
</organism>
<keyword evidence="2" id="KW-0805">Transcription regulation</keyword>
<dbReference type="SUPFAM" id="SSF88946">
    <property type="entry name" value="Sigma2 domain of RNA polymerase sigma factors"/>
    <property type="match status" value="1"/>
</dbReference>
<dbReference type="FunFam" id="1.10.1740.10:FF:000001">
    <property type="entry name" value="RNA polymerase sigma factor"/>
    <property type="match status" value="1"/>
</dbReference>
<evidence type="ECO:0000259" key="6">
    <source>
        <dbReference type="Pfam" id="PF04542"/>
    </source>
</evidence>
<dbReference type="Gene3D" id="1.10.1740.10">
    <property type="match status" value="1"/>
</dbReference>
<evidence type="ECO:0000256" key="1">
    <source>
        <dbReference type="ARBA" id="ARBA00010641"/>
    </source>
</evidence>
<dbReference type="NCBIfam" id="TIGR02937">
    <property type="entry name" value="sigma70-ECF"/>
    <property type="match status" value="1"/>
</dbReference>
<dbReference type="RefSeq" id="WP_093319142.1">
    <property type="nucleotide sequence ID" value="NZ_FOHV01000009.1"/>
</dbReference>
<keyword evidence="4" id="KW-0238">DNA-binding</keyword>
<dbReference type="STRING" id="1123402.SAMN02583745_01455"/>
<evidence type="ECO:0000313" key="9">
    <source>
        <dbReference type="Proteomes" id="UP000242642"/>
    </source>
</evidence>
<feature type="domain" description="RNA polymerase sigma-70 region 2" evidence="6">
    <location>
        <begin position="26"/>
        <end position="93"/>
    </location>
</feature>
<dbReference type="Pfam" id="PF04542">
    <property type="entry name" value="Sigma70_r2"/>
    <property type="match status" value="1"/>
</dbReference>
<gene>
    <name evidence="8" type="ORF">SAMN02583745_01455</name>
</gene>
<protein>
    <submittedName>
        <fullName evidence="8">RNA polymerase sigma-70 factor, ECF subfamily</fullName>
    </submittedName>
</protein>
<reference evidence="9" key="1">
    <citation type="submission" date="2016-10" db="EMBL/GenBank/DDBJ databases">
        <authorList>
            <person name="Varghese N."/>
            <person name="Submissions S."/>
        </authorList>
    </citation>
    <scope>NUCLEOTIDE SEQUENCE [LARGE SCALE GENOMIC DNA]</scope>
    <source>
        <strain evidence="9">DSM 18579</strain>
    </source>
</reference>
<dbReference type="NCBIfam" id="TIGR02939">
    <property type="entry name" value="RpoE_Sigma70"/>
    <property type="match status" value="1"/>
</dbReference>
<evidence type="ECO:0000256" key="3">
    <source>
        <dbReference type="ARBA" id="ARBA00023082"/>
    </source>
</evidence>
<name>A0A1I0C301_9GAMM</name>
<sequence>MKREELTDQILVEKVQAGDQQAFNLLVIRYQNKVASVVSKYVPYSDIADVTQEVFIKAYRSLHSFRGDSSFYTWLYRVASNIAKNHLTAEKRTIDAIDMGEQDISFFESNSSMQEIDNPESIMISEELNDVVFSIIQSLPDDLRVAIVLRELEGMSYDEIAVKMNCPVGTVRSRIFRARDIIDTQILPHLKNR</sequence>
<dbReference type="InterPro" id="IPR013324">
    <property type="entry name" value="RNA_pol_sigma_r3/r4-like"/>
</dbReference>
<dbReference type="InterPro" id="IPR036388">
    <property type="entry name" value="WH-like_DNA-bd_sf"/>
</dbReference>
<dbReference type="EMBL" id="FOHV01000009">
    <property type="protein sequence ID" value="SET13145.1"/>
    <property type="molecule type" value="Genomic_DNA"/>
</dbReference>
<evidence type="ECO:0000259" key="7">
    <source>
        <dbReference type="Pfam" id="PF08281"/>
    </source>
</evidence>
<dbReference type="InterPro" id="IPR007627">
    <property type="entry name" value="RNA_pol_sigma70_r2"/>
</dbReference>
<dbReference type="OrthoDB" id="9780326at2"/>
<dbReference type="Gene3D" id="1.10.10.10">
    <property type="entry name" value="Winged helix-like DNA-binding domain superfamily/Winged helix DNA-binding domain"/>
    <property type="match status" value="1"/>
</dbReference>
<dbReference type="GO" id="GO:0006352">
    <property type="term" value="P:DNA-templated transcription initiation"/>
    <property type="evidence" value="ECO:0007669"/>
    <property type="project" value="InterPro"/>
</dbReference>
<dbReference type="SUPFAM" id="SSF88659">
    <property type="entry name" value="Sigma3 and sigma4 domains of RNA polymerase sigma factors"/>
    <property type="match status" value="1"/>
</dbReference>
<dbReference type="InterPro" id="IPR014284">
    <property type="entry name" value="RNA_pol_sigma-70_dom"/>
</dbReference>
<dbReference type="InterPro" id="IPR013325">
    <property type="entry name" value="RNA_pol_sigma_r2"/>
</dbReference>
<dbReference type="InterPro" id="IPR013249">
    <property type="entry name" value="RNA_pol_sigma70_r4_t2"/>
</dbReference>
<dbReference type="Pfam" id="PF08281">
    <property type="entry name" value="Sigma70_r4_2"/>
    <property type="match status" value="1"/>
</dbReference>
<dbReference type="AlphaFoldDB" id="A0A1I0C301"/>
<keyword evidence="9" id="KW-1185">Reference proteome</keyword>
<dbReference type="PANTHER" id="PTHR43133">
    <property type="entry name" value="RNA POLYMERASE ECF-TYPE SIGMA FACTO"/>
    <property type="match status" value="1"/>
</dbReference>
<dbReference type="GO" id="GO:0003677">
    <property type="term" value="F:DNA binding"/>
    <property type="evidence" value="ECO:0007669"/>
    <property type="project" value="UniProtKB-KW"/>
</dbReference>
<dbReference type="InterPro" id="IPR014286">
    <property type="entry name" value="RNA_pol_sigma70_RpoE"/>
</dbReference>
<dbReference type="Proteomes" id="UP000242642">
    <property type="component" value="Unassembled WGS sequence"/>
</dbReference>
<dbReference type="PANTHER" id="PTHR43133:SF53">
    <property type="entry name" value="ECF RNA POLYMERASE SIGMA-E FACTOR"/>
    <property type="match status" value="1"/>
</dbReference>
<dbReference type="CDD" id="cd06171">
    <property type="entry name" value="Sigma70_r4"/>
    <property type="match status" value="1"/>
</dbReference>
<comment type="similarity">
    <text evidence="1">Belongs to the sigma-70 factor family. ECF subfamily.</text>
</comment>
<evidence type="ECO:0000256" key="2">
    <source>
        <dbReference type="ARBA" id="ARBA00023015"/>
    </source>
</evidence>
<dbReference type="InterPro" id="IPR039425">
    <property type="entry name" value="RNA_pol_sigma-70-like"/>
</dbReference>
<evidence type="ECO:0000256" key="4">
    <source>
        <dbReference type="ARBA" id="ARBA00023125"/>
    </source>
</evidence>
<keyword evidence="5" id="KW-0804">Transcription</keyword>
<keyword evidence="3" id="KW-0731">Sigma factor</keyword>
<feature type="domain" description="RNA polymerase sigma factor 70 region 4 type 2" evidence="7">
    <location>
        <begin position="135"/>
        <end position="179"/>
    </location>
</feature>
<evidence type="ECO:0000313" key="8">
    <source>
        <dbReference type="EMBL" id="SET13145.1"/>
    </source>
</evidence>
<proteinExistence type="inferred from homology"/>
<dbReference type="GO" id="GO:0016987">
    <property type="term" value="F:sigma factor activity"/>
    <property type="evidence" value="ECO:0007669"/>
    <property type="project" value="UniProtKB-KW"/>
</dbReference>
<accession>A0A1I0C301</accession>